<dbReference type="Gene3D" id="1.25.10.10">
    <property type="entry name" value="Leucine-rich Repeat Variant"/>
    <property type="match status" value="1"/>
</dbReference>
<evidence type="ECO:0000313" key="3">
    <source>
        <dbReference type="Proteomes" id="UP001497497"/>
    </source>
</evidence>
<feature type="non-terminal residue" evidence="2">
    <location>
        <position position="324"/>
    </location>
</feature>
<dbReference type="SUPFAM" id="SSF48371">
    <property type="entry name" value="ARM repeat"/>
    <property type="match status" value="1"/>
</dbReference>
<dbReference type="EMBL" id="CAXITT010000014">
    <property type="protein sequence ID" value="CAL1527274.1"/>
    <property type="molecule type" value="Genomic_DNA"/>
</dbReference>
<protein>
    <submittedName>
        <fullName evidence="2">Uncharacterized protein</fullName>
    </submittedName>
</protein>
<comment type="caution">
    <text evidence="2">The sequence shown here is derived from an EMBL/GenBank/DDBJ whole genome shotgun (WGS) entry which is preliminary data.</text>
</comment>
<keyword evidence="3" id="KW-1185">Reference proteome</keyword>
<feature type="region of interest" description="Disordered" evidence="1">
    <location>
        <begin position="269"/>
        <end position="324"/>
    </location>
</feature>
<accession>A0AAV2H0V6</accession>
<feature type="non-terminal residue" evidence="2">
    <location>
        <position position="1"/>
    </location>
</feature>
<evidence type="ECO:0000313" key="2">
    <source>
        <dbReference type="EMBL" id="CAL1527274.1"/>
    </source>
</evidence>
<name>A0AAV2H0V6_LYMST</name>
<dbReference type="AlphaFoldDB" id="A0AAV2H0V6"/>
<sequence length="324" mass="36480">RQNLILLCKLCVDETACKLMVKRGVVLKLKGVWYTCDTETDRTLVMEALAIISRFPRPAEKICYEGFLTCLTDALIEQEHREQVLEVVANLGKKHLPQMFEAGLMQKLVACFGDKVFARRLYPSVLSILAAYSSIDKVRDLLLENKGKAYTLVLDTAFLTSDFSVLQSCITIVSKLSTAVVPAELLKANTLLLVAYIDKLLKTGPDGLVLHGLMQLQDYLKVDHLFQSFREHHTHRVVEILCNAPYKPPVQYMAGRVLEILTGVRRRSSNFDDHHEGSAPSLELRRDRSDENDDGKSNDKVAKKVSTSDSFQPAELETVMEKLL</sequence>
<reference evidence="2 3" key="1">
    <citation type="submission" date="2024-04" db="EMBL/GenBank/DDBJ databases">
        <authorList>
            <consortium name="Genoscope - CEA"/>
            <person name="William W."/>
        </authorList>
    </citation>
    <scope>NUCLEOTIDE SEQUENCE [LARGE SCALE GENOMIC DNA]</scope>
</reference>
<gene>
    <name evidence="2" type="ORF">GSLYS_00001451001</name>
</gene>
<evidence type="ECO:0000256" key="1">
    <source>
        <dbReference type="SAM" id="MobiDB-lite"/>
    </source>
</evidence>
<feature type="compositionally biased region" description="Basic and acidic residues" evidence="1">
    <location>
        <begin position="269"/>
        <end position="302"/>
    </location>
</feature>
<dbReference type="InterPro" id="IPR016024">
    <property type="entry name" value="ARM-type_fold"/>
</dbReference>
<dbReference type="Proteomes" id="UP001497497">
    <property type="component" value="Unassembled WGS sequence"/>
</dbReference>
<dbReference type="InterPro" id="IPR011989">
    <property type="entry name" value="ARM-like"/>
</dbReference>
<organism evidence="2 3">
    <name type="scientific">Lymnaea stagnalis</name>
    <name type="common">Great pond snail</name>
    <name type="synonym">Helix stagnalis</name>
    <dbReference type="NCBI Taxonomy" id="6523"/>
    <lineage>
        <taxon>Eukaryota</taxon>
        <taxon>Metazoa</taxon>
        <taxon>Spiralia</taxon>
        <taxon>Lophotrochozoa</taxon>
        <taxon>Mollusca</taxon>
        <taxon>Gastropoda</taxon>
        <taxon>Heterobranchia</taxon>
        <taxon>Euthyneura</taxon>
        <taxon>Panpulmonata</taxon>
        <taxon>Hygrophila</taxon>
        <taxon>Lymnaeoidea</taxon>
        <taxon>Lymnaeidae</taxon>
        <taxon>Lymnaea</taxon>
    </lineage>
</organism>
<proteinExistence type="predicted"/>